<accession>A0A8X6JNG6</accession>
<dbReference type="Proteomes" id="UP000887013">
    <property type="component" value="Unassembled WGS sequence"/>
</dbReference>
<proteinExistence type="predicted"/>
<name>A0A8X6JNG6_NEPPI</name>
<feature type="region of interest" description="Disordered" evidence="1">
    <location>
        <begin position="24"/>
        <end position="71"/>
    </location>
</feature>
<dbReference type="AlphaFoldDB" id="A0A8X6JNG6"/>
<reference evidence="2" key="1">
    <citation type="submission" date="2020-08" db="EMBL/GenBank/DDBJ databases">
        <title>Multicomponent nature underlies the extraordinary mechanical properties of spider dragline silk.</title>
        <authorList>
            <person name="Kono N."/>
            <person name="Nakamura H."/>
            <person name="Mori M."/>
            <person name="Yoshida Y."/>
            <person name="Ohtoshi R."/>
            <person name="Malay A.D."/>
            <person name="Moran D.A.P."/>
            <person name="Tomita M."/>
            <person name="Numata K."/>
            <person name="Arakawa K."/>
        </authorList>
    </citation>
    <scope>NUCLEOTIDE SEQUENCE</scope>
</reference>
<evidence type="ECO:0000313" key="2">
    <source>
        <dbReference type="EMBL" id="GFS46885.1"/>
    </source>
</evidence>
<gene>
    <name evidence="2" type="ORF">NPIL_280971</name>
</gene>
<protein>
    <submittedName>
        <fullName evidence="2">Uncharacterized protein</fullName>
    </submittedName>
</protein>
<feature type="compositionally biased region" description="Basic and acidic residues" evidence="1">
    <location>
        <begin position="25"/>
        <end position="34"/>
    </location>
</feature>
<keyword evidence="3" id="KW-1185">Reference proteome</keyword>
<dbReference type="EMBL" id="BMAW01044884">
    <property type="protein sequence ID" value="GFS46885.1"/>
    <property type="molecule type" value="Genomic_DNA"/>
</dbReference>
<comment type="caution">
    <text evidence="2">The sequence shown here is derived from an EMBL/GenBank/DDBJ whole genome shotgun (WGS) entry which is preliminary data.</text>
</comment>
<evidence type="ECO:0000313" key="3">
    <source>
        <dbReference type="Proteomes" id="UP000887013"/>
    </source>
</evidence>
<sequence>MKICSPQYRSSEITVIWPPSVRLTSEPKRETDRKRWQKPSVLSQNRRGEAAISRVSPTWPEGKKKEPHALNSPPNFLLRVVNLLKDSQPLILGANRSSLPQIHCPPFSQRPGRKNLHFWPTTRTSGLSGVESGFLSRKRTRRRYCLILLQAPSEMNHPKDACPSRHPSHVLVALRTDWDGEGTRRIGNRNIDGQFVLGLQGRIISDSHTISSPL</sequence>
<evidence type="ECO:0000256" key="1">
    <source>
        <dbReference type="SAM" id="MobiDB-lite"/>
    </source>
</evidence>
<organism evidence="2 3">
    <name type="scientific">Nephila pilipes</name>
    <name type="common">Giant wood spider</name>
    <name type="synonym">Nephila maculata</name>
    <dbReference type="NCBI Taxonomy" id="299642"/>
    <lineage>
        <taxon>Eukaryota</taxon>
        <taxon>Metazoa</taxon>
        <taxon>Ecdysozoa</taxon>
        <taxon>Arthropoda</taxon>
        <taxon>Chelicerata</taxon>
        <taxon>Arachnida</taxon>
        <taxon>Araneae</taxon>
        <taxon>Araneomorphae</taxon>
        <taxon>Entelegynae</taxon>
        <taxon>Araneoidea</taxon>
        <taxon>Nephilidae</taxon>
        <taxon>Nephila</taxon>
    </lineage>
</organism>